<sequence>MAPAKATLSGKDLSNLSAEGCLLDPQAQGVARLRPRGPGVLCDNDTLGDSRWGSLRNAHLEVKARGFGLARPDRQLALMPTDRETIPSALGDFAVFGPPHLRSSTRGPPPNHPQEASPPHPSLESGAVGSGQAGAICIVMCQTNSAHRRYWRAAPGVCPRAREVLTRGSDWSAPGWGTAGTLACCPGTHRPQERPRGAEKAAGAHTRGREARRGRQQLVQEGLDPERWPQRCGPRPDPVSGGQHPRRLTDSGSPCQRDHRRRARAQCPPPDFQS</sequence>
<protein>
    <submittedName>
        <fullName evidence="2">Uncharacterized protein</fullName>
    </submittedName>
</protein>
<comment type="caution">
    <text evidence="2">The sequence shown here is derived from an EMBL/GenBank/DDBJ whole genome shotgun (WGS) entry which is preliminary data.</text>
</comment>
<evidence type="ECO:0000256" key="1">
    <source>
        <dbReference type="SAM" id="MobiDB-lite"/>
    </source>
</evidence>
<feature type="compositionally biased region" description="Pro residues" evidence="1">
    <location>
        <begin position="107"/>
        <end position="121"/>
    </location>
</feature>
<feature type="region of interest" description="Disordered" evidence="1">
    <location>
        <begin position="168"/>
        <end position="274"/>
    </location>
</feature>
<keyword evidence="3" id="KW-1185">Reference proteome</keyword>
<gene>
    <name evidence="2" type="ORF">E2I00_010769</name>
</gene>
<dbReference type="AlphaFoldDB" id="A0A6A1PZ77"/>
<accession>A0A6A1PZ77</accession>
<name>A0A6A1PZ77_BALPH</name>
<dbReference type="OrthoDB" id="10476803at2759"/>
<reference evidence="2 3" key="1">
    <citation type="journal article" date="2019" name="PLoS ONE">
        <title>Genomic analyses reveal an absence of contemporary introgressive admixture between fin whales and blue whales, despite known hybrids.</title>
        <authorList>
            <person name="Westbury M.V."/>
            <person name="Petersen B."/>
            <person name="Lorenzen E.D."/>
        </authorList>
    </citation>
    <scope>NUCLEOTIDE SEQUENCE [LARGE SCALE GENOMIC DNA]</scope>
    <source>
        <strain evidence="2">FinWhale-01</strain>
    </source>
</reference>
<organism evidence="2 3">
    <name type="scientific">Balaenoptera physalus</name>
    <name type="common">Fin whale</name>
    <name type="synonym">Balaena physalus</name>
    <dbReference type="NCBI Taxonomy" id="9770"/>
    <lineage>
        <taxon>Eukaryota</taxon>
        <taxon>Metazoa</taxon>
        <taxon>Chordata</taxon>
        <taxon>Craniata</taxon>
        <taxon>Vertebrata</taxon>
        <taxon>Euteleostomi</taxon>
        <taxon>Mammalia</taxon>
        <taxon>Eutheria</taxon>
        <taxon>Laurasiatheria</taxon>
        <taxon>Artiodactyla</taxon>
        <taxon>Whippomorpha</taxon>
        <taxon>Cetacea</taxon>
        <taxon>Mysticeti</taxon>
        <taxon>Balaenopteridae</taxon>
        <taxon>Balaenoptera</taxon>
    </lineage>
</organism>
<dbReference type="EMBL" id="SGJD01001350">
    <property type="protein sequence ID" value="KAB0400445.1"/>
    <property type="molecule type" value="Genomic_DNA"/>
</dbReference>
<feature type="compositionally biased region" description="Basic and acidic residues" evidence="1">
    <location>
        <begin position="190"/>
        <end position="199"/>
    </location>
</feature>
<evidence type="ECO:0000313" key="2">
    <source>
        <dbReference type="EMBL" id="KAB0400445.1"/>
    </source>
</evidence>
<proteinExistence type="predicted"/>
<evidence type="ECO:0000313" key="3">
    <source>
        <dbReference type="Proteomes" id="UP000437017"/>
    </source>
</evidence>
<feature type="region of interest" description="Disordered" evidence="1">
    <location>
        <begin position="97"/>
        <end position="129"/>
    </location>
</feature>
<dbReference type="Proteomes" id="UP000437017">
    <property type="component" value="Unassembled WGS sequence"/>
</dbReference>